<evidence type="ECO:0000313" key="7">
    <source>
        <dbReference type="EMBL" id="GAA5067802.1"/>
    </source>
</evidence>
<protein>
    <submittedName>
        <fullName evidence="7">Translocation/assembly module TamB domain-containing protein</fullName>
    </submittedName>
</protein>
<dbReference type="PANTHER" id="PTHR36985">
    <property type="entry name" value="TRANSLOCATION AND ASSEMBLY MODULE SUBUNIT TAMB"/>
    <property type="match status" value="1"/>
</dbReference>
<proteinExistence type="predicted"/>
<feature type="domain" description="Translocation and assembly module TamB C-terminal" evidence="6">
    <location>
        <begin position="981"/>
        <end position="1310"/>
    </location>
</feature>
<dbReference type="EMBL" id="BAABKY010000001">
    <property type="protein sequence ID" value="GAA5067802.1"/>
    <property type="molecule type" value="Genomic_DNA"/>
</dbReference>
<organism evidence="7 8">
    <name type="scientific">Lysobacter panacisoli</name>
    <dbReference type="NCBI Taxonomy" id="1255263"/>
    <lineage>
        <taxon>Bacteria</taxon>
        <taxon>Pseudomonadati</taxon>
        <taxon>Pseudomonadota</taxon>
        <taxon>Gammaproteobacteria</taxon>
        <taxon>Lysobacterales</taxon>
        <taxon>Lysobacteraceae</taxon>
        <taxon>Lysobacter</taxon>
    </lineage>
</organism>
<dbReference type="Pfam" id="PF04357">
    <property type="entry name" value="TamB"/>
    <property type="match status" value="1"/>
</dbReference>
<keyword evidence="3 5" id="KW-1133">Transmembrane helix</keyword>
<keyword evidence="8" id="KW-1185">Reference proteome</keyword>
<keyword evidence="2 5" id="KW-0812">Transmembrane</keyword>
<accession>A0ABP9L1K4</accession>
<evidence type="ECO:0000259" key="6">
    <source>
        <dbReference type="Pfam" id="PF04357"/>
    </source>
</evidence>
<sequence>MSEPTPANEIPQDPHEQRIADLRKRRFARLRWLAVRAAIVSVALALIAGVFLYWLLTSIGGRDLLMAQIVARLPENATLSWRSLEGPLSGPLTLNGVRFTYDRIVFTADRVHIDPAIRPLIRRRLRLDALQIANATLELPKSDEPFELPQWPDVLPEIAPPLELQADDVRVDGFVLTQEREKLIDIRTLRGGLDARQGQLHVEHVFVDSDRGRFNLHGDYVPRDDYRTDVTASAVLPAAEGRTPARVGLVARGDLSRMSVAIAGHTPSPLHASSVLRGRDQPRWRLDADSEGLDIGLVTGAEASDDDQPLIFSFSADGVGGSADLRGELRQGDLVATVLPSKVRVENQVLDVQPLSLRIFDGTATLRGTADFKDPENARFRFAANARDLTFGGQTTVPAPTTNPPASVSAAKLQKVTTQAAPGEQTVPVAIQADADLGFAGTMKSWAAIGNATLRRDGEEATVRFDGRGNDERMVLKTLQARMPSGTLDGSGTVAWAPSLGWDINATLAGFDPGYFAADWKGSVNGKLATKGSTRDDGGLEIAADATSLGGRLRNRPLGGRARFAMHGAGNAGGETAYDGDVALTLGTSRIDAKGKVASALDIDAKFSPLVLSDLLPGGAGTLRGSLQLKGPRTAPDVVADLTGSGLKYGDYRADSLSAKGRLPWQRGDGAIAIRASGLEAGLPFSSLSVDARGAVESLQLQGEARGDIGVLTLAGNANKRGNTWQGALSAFQLAPVRGASWRLQQAARFSWDGRNGSLSNSCFVSSGGGSLCANADWPRRGLAVRGEALPLSLLVPYLPEREEGRPWILRGEISLDGQLRPVGNAWRGQVNVRSAGGGLKNSARSRREVLSYDNLALNATFDPRRINGELTTAFNSGGRIDARIATGWDDFAPIAGEVAINTDELVWLELFSPDIMEPKGRLDARITLAGTRARPQLGGQARLSQFSTEIPSLAIVLENGDVRVDALPDGTARIDGSIRSGEGTLNVDGSLNWQNTSAPLLLTVTGQNVLVSDTRDLHAIASPDVQVRYAAGQPITVTGTVTVPSARIDLERLDQGVSASPDVVVLDPEDPEETGASPLDLDLTLALGDDVKLNGFGLEGGLGGKMRVRSHPGREMTASGQLQVHGQYKAYGQELSITRGELSWSGGPVSDPILNVRAERVVGDVTAGVDIRGRASAPTAEVWSDPASSQSEALAYLTLGRPLASANSDESKQVNAASAALSAGGSLIASQLGAKLGLDDAGVSDSRALGGSVLGIGKHISPRLYVGYGVSLLGTGQVLMLKYLLRKGFDVQIESSTIENRASINWRKEK</sequence>
<dbReference type="RefSeq" id="WP_158983181.1">
    <property type="nucleotide sequence ID" value="NZ_BAABKY010000001.1"/>
</dbReference>
<comment type="subcellular location">
    <subcellularLocation>
        <location evidence="1">Membrane</location>
        <topology evidence="1">Single-pass membrane protein</topology>
    </subcellularLocation>
</comment>
<evidence type="ECO:0000313" key="8">
    <source>
        <dbReference type="Proteomes" id="UP001501083"/>
    </source>
</evidence>
<comment type="caution">
    <text evidence="7">The sequence shown here is derived from an EMBL/GenBank/DDBJ whole genome shotgun (WGS) entry which is preliminary data.</text>
</comment>
<gene>
    <name evidence="7" type="ORF">GCM10025759_02830</name>
</gene>
<evidence type="ECO:0000256" key="5">
    <source>
        <dbReference type="SAM" id="Phobius"/>
    </source>
</evidence>
<evidence type="ECO:0000256" key="2">
    <source>
        <dbReference type="ARBA" id="ARBA00022692"/>
    </source>
</evidence>
<evidence type="ECO:0000256" key="1">
    <source>
        <dbReference type="ARBA" id="ARBA00004167"/>
    </source>
</evidence>
<dbReference type="InterPro" id="IPR007452">
    <property type="entry name" value="TamB_C"/>
</dbReference>
<keyword evidence="4 5" id="KW-0472">Membrane</keyword>
<dbReference type="PANTHER" id="PTHR36985:SF1">
    <property type="entry name" value="TRANSLOCATION AND ASSEMBLY MODULE SUBUNIT TAMB"/>
    <property type="match status" value="1"/>
</dbReference>
<evidence type="ECO:0000256" key="4">
    <source>
        <dbReference type="ARBA" id="ARBA00023136"/>
    </source>
</evidence>
<dbReference type="Proteomes" id="UP001501083">
    <property type="component" value="Unassembled WGS sequence"/>
</dbReference>
<evidence type="ECO:0000256" key="3">
    <source>
        <dbReference type="ARBA" id="ARBA00022989"/>
    </source>
</evidence>
<name>A0ABP9L1K4_9GAMM</name>
<reference evidence="8" key="1">
    <citation type="journal article" date="2019" name="Int. J. Syst. Evol. Microbiol.">
        <title>The Global Catalogue of Microorganisms (GCM) 10K type strain sequencing project: providing services to taxonomists for standard genome sequencing and annotation.</title>
        <authorList>
            <consortium name="The Broad Institute Genomics Platform"/>
            <consortium name="The Broad Institute Genome Sequencing Center for Infectious Disease"/>
            <person name="Wu L."/>
            <person name="Ma J."/>
        </authorList>
    </citation>
    <scope>NUCLEOTIDE SEQUENCE [LARGE SCALE GENOMIC DNA]</scope>
    <source>
        <strain evidence="8">JCM 19212</strain>
    </source>
</reference>
<feature type="transmembrane region" description="Helical" evidence="5">
    <location>
        <begin position="33"/>
        <end position="56"/>
    </location>
</feature>